<dbReference type="Proteomes" id="UP000706039">
    <property type="component" value="Unassembled WGS sequence"/>
</dbReference>
<accession>A0ABS7PKF3</accession>
<name>A0ABS7PKF3_9SPHN</name>
<dbReference type="InterPro" id="IPR002878">
    <property type="entry name" value="ChsH2_C"/>
</dbReference>
<evidence type="ECO:0000259" key="2">
    <source>
        <dbReference type="Pfam" id="PF12172"/>
    </source>
</evidence>
<dbReference type="SUPFAM" id="SSF50249">
    <property type="entry name" value="Nucleic acid-binding proteins"/>
    <property type="match status" value="1"/>
</dbReference>
<feature type="domain" description="ChsH2 rubredoxin-like zinc ribbon" evidence="2">
    <location>
        <begin position="22"/>
        <end position="54"/>
    </location>
</feature>
<organism evidence="3 4">
    <name type="scientific">Sphingomonas colocasiae</name>
    <dbReference type="NCBI Taxonomy" id="1848973"/>
    <lineage>
        <taxon>Bacteria</taxon>
        <taxon>Pseudomonadati</taxon>
        <taxon>Pseudomonadota</taxon>
        <taxon>Alphaproteobacteria</taxon>
        <taxon>Sphingomonadales</taxon>
        <taxon>Sphingomonadaceae</taxon>
        <taxon>Sphingomonas</taxon>
    </lineage>
</organism>
<evidence type="ECO:0000313" key="4">
    <source>
        <dbReference type="Proteomes" id="UP000706039"/>
    </source>
</evidence>
<dbReference type="PANTHER" id="PTHR34075">
    <property type="entry name" value="BLR3430 PROTEIN"/>
    <property type="match status" value="1"/>
</dbReference>
<reference evidence="3 4" key="1">
    <citation type="submission" date="2021-08" db="EMBL/GenBank/DDBJ databases">
        <authorList>
            <person name="Tuo L."/>
        </authorList>
    </citation>
    <scope>NUCLEOTIDE SEQUENCE [LARGE SCALE GENOMIC DNA]</scope>
    <source>
        <strain evidence="3 4">JCM 31229</strain>
    </source>
</reference>
<proteinExistence type="predicted"/>
<dbReference type="InterPro" id="IPR022002">
    <property type="entry name" value="ChsH2_Znr"/>
</dbReference>
<dbReference type="PANTHER" id="PTHR34075:SF5">
    <property type="entry name" value="BLR3430 PROTEIN"/>
    <property type="match status" value="1"/>
</dbReference>
<dbReference type="EMBL" id="JAINVV010000003">
    <property type="protein sequence ID" value="MBY8821766.1"/>
    <property type="molecule type" value="Genomic_DNA"/>
</dbReference>
<dbReference type="RefSeq" id="WP_222988852.1">
    <property type="nucleotide sequence ID" value="NZ_JAINVV010000003.1"/>
</dbReference>
<dbReference type="Pfam" id="PF12172">
    <property type="entry name" value="zf-ChsH2"/>
    <property type="match status" value="1"/>
</dbReference>
<sequence>MIENAPLPFTDDPLDRDFWINARQRRLVVQSCAACGEMRFPPRPMCPHCQSENVAWQPVSGEAAVWSFAVPAPPLLPAFEALAPYVTIIGALAENSGIRMAGLAVNADGDATGITAADIAIGQPIHIDFLDASEDCTLPCWRIGPRASAA</sequence>
<keyword evidence="4" id="KW-1185">Reference proteome</keyword>
<dbReference type="Gene3D" id="6.10.30.10">
    <property type="match status" value="1"/>
</dbReference>
<protein>
    <submittedName>
        <fullName evidence="3">Zinc ribbon domain-containing protein</fullName>
    </submittedName>
</protein>
<gene>
    <name evidence="3" type="ORF">K7G82_05655</name>
</gene>
<dbReference type="InterPro" id="IPR012340">
    <property type="entry name" value="NA-bd_OB-fold"/>
</dbReference>
<dbReference type="InterPro" id="IPR052513">
    <property type="entry name" value="Thioester_dehydratase-like"/>
</dbReference>
<evidence type="ECO:0000259" key="1">
    <source>
        <dbReference type="Pfam" id="PF01796"/>
    </source>
</evidence>
<comment type="caution">
    <text evidence="3">The sequence shown here is derived from an EMBL/GenBank/DDBJ whole genome shotgun (WGS) entry which is preliminary data.</text>
</comment>
<feature type="domain" description="ChsH2 C-terminal OB-fold" evidence="1">
    <location>
        <begin position="56"/>
        <end position="129"/>
    </location>
</feature>
<evidence type="ECO:0000313" key="3">
    <source>
        <dbReference type="EMBL" id="MBY8821766.1"/>
    </source>
</evidence>
<dbReference type="Pfam" id="PF01796">
    <property type="entry name" value="OB_ChsH2_C"/>
    <property type="match status" value="1"/>
</dbReference>